<dbReference type="PROSITE" id="PS00010">
    <property type="entry name" value="ASX_HYDROXYL"/>
    <property type="match status" value="1"/>
</dbReference>
<keyword evidence="9 10" id="KW-1015">Disulfide bond</keyword>
<proteinExistence type="predicted"/>
<dbReference type="SUPFAM" id="SSF55797">
    <property type="entry name" value="PR-1-like"/>
    <property type="match status" value="1"/>
</dbReference>
<feature type="disulfide bond" evidence="10">
    <location>
        <begin position="527"/>
        <end position="544"/>
    </location>
</feature>
<dbReference type="InterPro" id="IPR026823">
    <property type="entry name" value="cEGF"/>
</dbReference>
<protein>
    <submittedName>
        <fullName evidence="14">Latent-transforming growth factor beta-binding protein 2-like</fullName>
    </submittedName>
</protein>
<dbReference type="Gene3D" id="3.40.33.10">
    <property type="entry name" value="CAP"/>
    <property type="match status" value="1"/>
</dbReference>
<dbReference type="PANTHER" id="PTHR14789">
    <property type="entry name" value="CHONDROLECTIN VARIANT CHODLFDELTAE"/>
    <property type="match status" value="1"/>
</dbReference>
<evidence type="ECO:0000256" key="5">
    <source>
        <dbReference type="ARBA" id="ARBA00022734"/>
    </source>
</evidence>
<keyword evidence="8" id="KW-0472">Membrane</keyword>
<dbReference type="Proteomes" id="UP000694865">
    <property type="component" value="Unplaced"/>
</dbReference>
<dbReference type="GeneID" id="102803666"/>
<evidence type="ECO:0000256" key="2">
    <source>
        <dbReference type="ARBA" id="ARBA00022536"/>
    </source>
</evidence>
<dbReference type="InterPro" id="IPR000742">
    <property type="entry name" value="EGF"/>
</dbReference>
<organism evidence="13 14">
    <name type="scientific">Saccoglossus kowalevskii</name>
    <name type="common">Acorn worm</name>
    <dbReference type="NCBI Taxonomy" id="10224"/>
    <lineage>
        <taxon>Eukaryota</taxon>
        <taxon>Metazoa</taxon>
        <taxon>Hemichordata</taxon>
        <taxon>Enteropneusta</taxon>
        <taxon>Harrimaniidae</taxon>
        <taxon>Saccoglossus</taxon>
    </lineage>
</organism>
<evidence type="ECO:0000313" key="14">
    <source>
        <dbReference type="RefSeq" id="XP_006822592.1"/>
    </source>
</evidence>
<keyword evidence="2 10" id="KW-0245">EGF-like domain</keyword>
<evidence type="ECO:0000256" key="9">
    <source>
        <dbReference type="ARBA" id="ARBA00023157"/>
    </source>
</evidence>
<evidence type="ECO:0000256" key="4">
    <source>
        <dbReference type="ARBA" id="ARBA00022729"/>
    </source>
</evidence>
<dbReference type="SUPFAM" id="SSF57196">
    <property type="entry name" value="EGF/Laminin"/>
    <property type="match status" value="4"/>
</dbReference>
<accession>A0ABM0MRF1</accession>
<keyword evidence="5" id="KW-0430">Lectin</keyword>
<feature type="chain" id="PRO_5047079330" evidence="11">
    <location>
        <begin position="26"/>
        <end position="703"/>
    </location>
</feature>
<evidence type="ECO:0000256" key="1">
    <source>
        <dbReference type="ARBA" id="ARBA00004479"/>
    </source>
</evidence>
<keyword evidence="7" id="KW-1133">Transmembrane helix</keyword>
<evidence type="ECO:0000256" key="6">
    <source>
        <dbReference type="ARBA" id="ARBA00022737"/>
    </source>
</evidence>
<dbReference type="InterPro" id="IPR049883">
    <property type="entry name" value="NOTCH1_EGF-like"/>
</dbReference>
<dbReference type="Pfam" id="PF00188">
    <property type="entry name" value="CAP"/>
    <property type="match status" value="1"/>
</dbReference>
<feature type="domain" description="EGF-like" evidence="12">
    <location>
        <begin position="518"/>
        <end position="558"/>
    </location>
</feature>
<keyword evidence="13" id="KW-1185">Reference proteome</keyword>
<gene>
    <name evidence="14" type="primary">LOC102803666</name>
</gene>
<dbReference type="Gene3D" id="2.10.25.10">
    <property type="entry name" value="Laminin"/>
    <property type="match status" value="4"/>
</dbReference>
<evidence type="ECO:0000256" key="8">
    <source>
        <dbReference type="ARBA" id="ARBA00023136"/>
    </source>
</evidence>
<keyword evidence="6" id="KW-0677">Repeat</keyword>
<comment type="subcellular location">
    <subcellularLocation>
        <location evidence="1">Membrane</location>
        <topology evidence="1">Single-pass type I membrane protein</topology>
    </subcellularLocation>
</comment>
<dbReference type="PROSITE" id="PS01187">
    <property type="entry name" value="EGF_CA"/>
    <property type="match status" value="1"/>
</dbReference>
<dbReference type="Pfam" id="PF07645">
    <property type="entry name" value="EGF_CA"/>
    <property type="match status" value="2"/>
</dbReference>
<evidence type="ECO:0000313" key="13">
    <source>
        <dbReference type="Proteomes" id="UP000694865"/>
    </source>
</evidence>
<dbReference type="PROSITE" id="PS00022">
    <property type="entry name" value="EGF_1"/>
    <property type="match status" value="1"/>
</dbReference>
<dbReference type="InterPro" id="IPR000152">
    <property type="entry name" value="EGF-type_Asp/Asn_hydroxyl_site"/>
</dbReference>
<feature type="signal peptide" evidence="11">
    <location>
        <begin position="1"/>
        <end position="25"/>
    </location>
</feature>
<evidence type="ECO:0000256" key="3">
    <source>
        <dbReference type="ARBA" id="ARBA00022692"/>
    </source>
</evidence>
<evidence type="ECO:0000259" key="12">
    <source>
        <dbReference type="PROSITE" id="PS50026"/>
    </source>
</evidence>
<dbReference type="SMART" id="SM00181">
    <property type="entry name" value="EGF"/>
    <property type="match status" value="9"/>
</dbReference>
<dbReference type="InterPro" id="IPR051505">
    <property type="entry name" value="C-type_lectin_domain"/>
</dbReference>
<evidence type="ECO:0000256" key="11">
    <source>
        <dbReference type="SAM" id="SignalP"/>
    </source>
</evidence>
<dbReference type="PROSITE" id="PS50026">
    <property type="entry name" value="EGF_3"/>
    <property type="match status" value="1"/>
</dbReference>
<keyword evidence="4 11" id="KW-0732">Signal</keyword>
<comment type="caution">
    <text evidence="10">Lacks conserved residue(s) required for the propagation of feature annotation.</text>
</comment>
<name>A0ABM0MRF1_SACKO</name>
<reference evidence="14" key="1">
    <citation type="submission" date="2025-08" db="UniProtKB">
        <authorList>
            <consortium name="RefSeq"/>
        </authorList>
    </citation>
    <scope>IDENTIFICATION</scope>
    <source>
        <tissue evidence="14">Testes</tissue>
    </source>
</reference>
<dbReference type="InterPro" id="IPR001881">
    <property type="entry name" value="EGF-like_Ca-bd_dom"/>
</dbReference>
<dbReference type="SMART" id="SM00198">
    <property type="entry name" value="SCP"/>
    <property type="match status" value="1"/>
</dbReference>
<evidence type="ECO:0000256" key="7">
    <source>
        <dbReference type="ARBA" id="ARBA00022989"/>
    </source>
</evidence>
<dbReference type="Pfam" id="PF12662">
    <property type="entry name" value="cEGF"/>
    <property type="match status" value="1"/>
</dbReference>
<dbReference type="InterPro" id="IPR035940">
    <property type="entry name" value="CAP_sf"/>
</dbReference>
<sequence length="703" mass="77965">MFDMTCHGILVFFIFLFAAIQRGTSVSNALGDPKLSLHIPNSSSLGDPLSEPQILPSTLTEQDALVIEEKMNFGRRKVSPAPSNMNFVFWNTELSDAAQESVNTCLYANSQPSWISERSLVVTPYYGYHSTELRTPEIIEGLFNLGRFYDYTTMYCSVHSFYCKLYRMVTWYSMFSVGCAQQYCSKLQDTFKETVVENVVYWKCNFENVGEYRNNAIRPYSVSSDGVCSQCISGSAWCNDGLCDGFCHEYSDGDPECVCKTDCHNRGTVDPVYCSCSCDYGYVGDYCDAEGHDEDGSWFDGEWFPSQRGAVNGTDLCEIESCPSNLVFDLFNCKCDCERGYFLAYGTCYDIDECATLDGVCEYGCKNFDGTYTCTCAVGFALDSNQRTCIELNECETGISGCSHKCFNTYRSYYCECDIGYQLARNRRECTRVAPEITSRSKASPCDGIANGGCEQVCSFNDNVTCACRDGFELAGDKTTCLDLDECADNSAGCEYDCVNLNGSYSCQCPNGQILSYDGHTCEADVCSMGSHCNGNGVLDKTTCQCHCSSGYDGTTCDVPCVSNMSNCWTTYKEPTPMYDVDYCPVFCKQCGCFDFPVCRNGGMLNKVAGYEFDIDIGMCMCYCQYPWRGRTCTECSIDCLNGGTLDKNRCLCECPVGWHGMACEKQCEEKSMLCTSRSQPYCETVALVAEKCPILCGICGLA</sequence>
<dbReference type="PROSITE" id="PS01186">
    <property type="entry name" value="EGF_2"/>
    <property type="match status" value="1"/>
</dbReference>
<dbReference type="SMART" id="SM00179">
    <property type="entry name" value="EGF_CA"/>
    <property type="match status" value="3"/>
</dbReference>
<keyword evidence="3" id="KW-0812">Transmembrane</keyword>
<evidence type="ECO:0000256" key="10">
    <source>
        <dbReference type="PROSITE-ProRule" id="PRU00076"/>
    </source>
</evidence>
<dbReference type="InterPro" id="IPR014044">
    <property type="entry name" value="CAP_dom"/>
</dbReference>
<dbReference type="RefSeq" id="XP_006822592.1">
    <property type="nucleotide sequence ID" value="XM_006822529.1"/>
</dbReference>
<dbReference type="InterPro" id="IPR018097">
    <property type="entry name" value="EGF_Ca-bd_CS"/>
</dbReference>